<feature type="coiled-coil region" evidence="1">
    <location>
        <begin position="8"/>
        <end position="35"/>
    </location>
</feature>
<organism evidence="3 4">
    <name type="scientific">Tetradesmus obliquus</name>
    <name type="common">Green alga</name>
    <name type="synonym">Acutodesmus obliquus</name>
    <dbReference type="NCBI Taxonomy" id="3088"/>
    <lineage>
        <taxon>Eukaryota</taxon>
        <taxon>Viridiplantae</taxon>
        <taxon>Chlorophyta</taxon>
        <taxon>core chlorophytes</taxon>
        <taxon>Chlorophyceae</taxon>
        <taxon>CS clade</taxon>
        <taxon>Sphaeropleales</taxon>
        <taxon>Scenedesmaceae</taxon>
        <taxon>Tetradesmus</taxon>
    </lineage>
</organism>
<reference evidence="3 4" key="1">
    <citation type="submission" date="2023-05" db="EMBL/GenBank/DDBJ databases">
        <title>A 100% complete, gapless, phased diploid assembly of the Scenedesmus obliquus UTEX 3031 genome.</title>
        <authorList>
            <person name="Biondi T.C."/>
            <person name="Hanschen E.R."/>
            <person name="Kwon T."/>
            <person name="Eng W."/>
            <person name="Kruse C.P.S."/>
            <person name="Koehler S.I."/>
            <person name="Kunde Y."/>
            <person name="Gleasner C.D."/>
            <person name="You Mak K.T."/>
            <person name="Polle J."/>
            <person name="Hovde B.T."/>
            <person name="Starkenburg S.R."/>
        </authorList>
    </citation>
    <scope>NUCLEOTIDE SEQUENCE [LARGE SCALE GENOMIC DNA]</scope>
    <source>
        <strain evidence="3 4">DOE0152z</strain>
    </source>
</reference>
<name>A0ABY8U7W4_TETOB</name>
<evidence type="ECO:0000256" key="1">
    <source>
        <dbReference type="SAM" id="Coils"/>
    </source>
</evidence>
<evidence type="ECO:0000313" key="3">
    <source>
        <dbReference type="EMBL" id="WIA16536.1"/>
    </source>
</evidence>
<sequence>MSDGDKDEGQLKALVQELLQEVQGLKQQLADVQADVSDRLDDADERLLDLSTEVRLQARRSSVATQLQLPLAGSNPGSAAASPRGQLP</sequence>
<accession>A0ABY8U7W4</accession>
<evidence type="ECO:0000256" key="2">
    <source>
        <dbReference type="SAM" id="MobiDB-lite"/>
    </source>
</evidence>
<keyword evidence="1" id="KW-0175">Coiled coil</keyword>
<evidence type="ECO:0000313" key="4">
    <source>
        <dbReference type="Proteomes" id="UP001244341"/>
    </source>
</evidence>
<dbReference type="Proteomes" id="UP001244341">
    <property type="component" value="Chromosome 7b"/>
</dbReference>
<gene>
    <name evidence="3" type="ORF">OEZ85_013212</name>
</gene>
<keyword evidence="4" id="KW-1185">Reference proteome</keyword>
<feature type="compositionally biased region" description="Low complexity" evidence="2">
    <location>
        <begin position="70"/>
        <end position="88"/>
    </location>
</feature>
<protein>
    <recommendedName>
        <fullName evidence="5">t-SNARE coiled-coil homology domain-containing protein</fullName>
    </recommendedName>
</protein>
<dbReference type="EMBL" id="CP126214">
    <property type="protein sequence ID" value="WIA16536.1"/>
    <property type="molecule type" value="Genomic_DNA"/>
</dbReference>
<evidence type="ECO:0008006" key="5">
    <source>
        <dbReference type="Google" id="ProtNLM"/>
    </source>
</evidence>
<proteinExistence type="predicted"/>
<feature type="region of interest" description="Disordered" evidence="2">
    <location>
        <begin position="67"/>
        <end position="88"/>
    </location>
</feature>